<dbReference type="AlphaFoldDB" id="A0A6M1LHV0"/>
<dbReference type="GO" id="GO:0006950">
    <property type="term" value="P:response to stress"/>
    <property type="evidence" value="ECO:0007669"/>
    <property type="project" value="TreeGrafter"/>
</dbReference>
<dbReference type="Pfam" id="PF12802">
    <property type="entry name" value="MarR_2"/>
    <property type="match status" value="1"/>
</dbReference>
<dbReference type="GO" id="GO:0003700">
    <property type="term" value="F:DNA-binding transcription factor activity"/>
    <property type="evidence" value="ECO:0007669"/>
    <property type="project" value="InterPro"/>
</dbReference>
<dbReference type="SMART" id="SM00347">
    <property type="entry name" value="HTH_MARR"/>
    <property type="match status" value="1"/>
</dbReference>
<dbReference type="EMBL" id="JAAIKB010000002">
    <property type="protein sequence ID" value="NGM19886.1"/>
    <property type="molecule type" value="Genomic_DNA"/>
</dbReference>
<evidence type="ECO:0000259" key="1">
    <source>
        <dbReference type="PROSITE" id="PS50995"/>
    </source>
</evidence>
<sequence>MSAPPKAPGPAPEPAAVATIRDLLSYRIHRLANALSRGAALRYRQEFGVSLMEWRILALLGGFAPLTLRDLARESGLDKAQASRAVKALVERGLVERAPGSTDAREVALRLSAEGARVQEGLMRAAREREAAFRAALPEGSLAMLEEAIRLLTAEARRQAALVDQGPREPG</sequence>
<reference evidence="2 3" key="1">
    <citation type="submission" date="2020-02" db="EMBL/GenBank/DDBJ databases">
        <authorList>
            <person name="Kim H.M."/>
            <person name="Jeon C.O."/>
        </authorList>
    </citation>
    <scope>NUCLEOTIDE SEQUENCE [LARGE SCALE GENOMIC DNA]</scope>
    <source>
        <strain evidence="2 3">PeD5</strain>
    </source>
</reference>
<proteinExistence type="predicted"/>
<dbReference type="PANTHER" id="PTHR33164">
    <property type="entry name" value="TRANSCRIPTIONAL REGULATOR, MARR FAMILY"/>
    <property type="match status" value="1"/>
</dbReference>
<accession>A0A6M1LHV0</accession>
<dbReference type="RefSeq" id="WP_164693753.1">
    <property type="nucleotide sequence ID" value="NZ_JAAIKB010000002.1"/>
</dbReference>
<dbReference type="InterPro" id="IPR036390">
    <property type="entry name" value="WH_DNA-bd_sf"/>
</dbReference>
<name>A0A6M1LHV0_9PROT</name>
<evidence type="ECO:0000313" key="3">
    <source>
        <dbReference type="Proteomes" id="UP000475385"/>
    </source>
</evidence>
<dbReference type="InterPro" id="IPR039422">
    <property type="entry name" value="MarR/SlyA-like"/>
</dbReference>
<feature type="domain" description="HTH marR-type" evidence="1">
    <location>
        <begin position="21"/>
        <end position="154"/>
    </location>
</feature>
<keyword evidence="3" id="KW-1185">Reference proteome</keyword>
<organism evidence="2 3">
    <name type="scientific">Falsiroseomonas algicola</name>
    <dbReference type="NCBI Taxonomy" id="2716930"/>
    <lineage>
        <taxon>Bacteria</taxon>
        <taxon>Pseudomonadati</taxon>
        <taxon>Pseudomonadota</taxon>
        <taxon>Alphaproteobacteria</taxon>
        <taxon>Acetobacterales</taxon>
        <taxon>Roseomonadaceae</taxon>
        <taxon>Falsiroseomonas</taxon>
    </lineage>
</organism>
<dbReference type="Gene3D" id="1.10.10.10">
    <property type="entry name" value="Winged helix-like DNA-binding domain superfamily/Winged helix DNA-binding domain"/>
    <property type="match status" value="1"/>
</dbReference>
<gene>
    <name evidence="2" type="ORF">G3576_07650</name>
</gene>
<dbReference type="InterPro" id="IPR000835">
    <property type="entry name" value="HTH_MarR-typ"/>
</dbReference>
<comment type="caution">
    <text evidence="2">The sequence shown here is derived from an EMBL/GenBank/DDBJ whole genome shotgun (WGS) entry which is preliminary data.</text>
</comment>
<dbReference type="InterPro" id="IPR036388">
    <property type="entry name" value="WH-like_DNA-bd_sf"/>
</dbReference>
<dbReference type="PROSITE" id="PS50995">
    <property type="entry name" value="HTH_MARR_2"/>
    <property type="match status" value="1"/>
</dbReference>
<dbReference type="PANTHER" id="PTHR33164:SF89">
    <property type="entry name" value="MARR FAMILY REGULATORY PROTEIN"/>
    <property type="match status" value="1"/>
</dbReference>
<dbReference type="Proteomes" id="UP000475385">
    <property type="component" value="Unassembled WGS sequence"/>
</dbReference>
<protein>
    <submittedName>
        <fullName evidence="2">MarR family transcriptional regulator</fullName>
    </submittedName>
</protein>
<dbReference type="SUPFAM" id="SSF46785">
    <property type="entry name" value="Winged helix' DNA-binding domain"/>
    <property type="match status" value="1"/>
</dbReference>
<evidence type="ECO:0000313" key="2">
    <source>
        <dbReference type="EMBL" id="NGM19886.1"/>
    </source>
</evidence>
<reference evidence="2 3" key="2">
    <citation type="submission" date="2020-03" db="EMBL/GenBank/DDBJ databases">
        <title>Roseomonas stagni sp. nov., isolated from pond water in Japan.</title>
        <authorList>
            <person name="Furuhata K."/>
            <person name="Miyamoto H."/>
            <person name="Goto K."/>
        </authorList>
    </citation>
    <scope>NUCLEOTIDE SEQUENCE [LARGE SCALE GENOMIC DNA]</scope>
    <source>
        <strain evidence="2 3">PeD5</strain>
    </source>
</reference>